<feature type="compositionally biased region" description="Low complexity" evidence="5">
    <location>
        <begin position="39"/>
        <end position="52"/>
    </location>
</feature>
<dbReference type="InterPro" id="IPR005648">
    <property type="entry name" value="FlgD"/>
</dbReference>
<feature type="region of interest" description="Disordered" evidence="5">
    <location>
        <begin position="31"/>
        <end position="52"/>
    </location>
</feature>
<dbReference type="EMBL" id="CP068570">
    <property type="protein sequence ID" value="QQZ49529.1"/>
    <property type="molecule type" value="Genomic_DNA"/>
</dbReference>
<evidence type="ECO:0000256" key="5">
    <source>
        <dbReference type="SAM" id="MobiDB-lite"/>
    </source>
</evidence>
<accession>A0A974P339</accession>
<keyword evidence="3" id="KW-1005">Bacterial flagellum biogenesis</keyword>
<reference evidence="6" key="1">
    <citation type="submission" date="2021-01" db="EMBL/GenBank/DDBJ databases">
        <title>Genome sequence of Phenylobacterium sp. 20VBR1 isolated from a valley glaceir, Ny-Alesund, Svalbard.</title>
        <authorList>
            <person name="Thomas F.A."/>
            <person name="Krishnan K.P."/>
            <person name="Sinha R.K."/>
        </authorList>
    </citation>
    <scope>NUCLEOTIDE SEQUENCE</scope>
    <source>
        <strain evidence="6">20VBR1</strain>
    </source>
</reference>
<gene>
    <name evidence="6" type="ORF">JKL49_21590</name>
</gene>
<comment type="function">
    <text evidence="4">Required for flagellar hook formation. May act as a scaffolding protein.</text>
</comment>
<evidence type="ECO:0000256" key="3">
    <source>
        <dbReference type="ARBA" id="ARBA00022795"/>
    </source>
</evidence>
<evidence type="ECO:0000256" key="1">
    <source>
        <dbReference type="ARBA" id="ARBA00010577"/>
    </source>
</evidence>
<dbReference type="AlphaFoldDB" id="A0A974P339"/>
<proteinExistence type="inferred from homology"/>
<organism evidence="6">
    <name type="scientific">Phenylobacterium glaciei</name>
    <dbReference type="NCBI Taxonomy" id="2803784"/>
    <lineage>
        <taxon>Bacteria</taxon>
        <taxon>Pseudomonadati</taxon>
        <taxon>Pseudomonadota</taxon>
        <taxon>Alphaproteobacteria</taxon>
        <taxon>Caulobacterales</taxon>
        <taxon>Caulobacteraceae</taxon>
        <taxon>Phenylobacterium</taxon>
    </lineage>
</organism>
<evidence type="ECO:0000256" key="2">
    <source>
        <dbReference type="ARBA" id="ARBA00016013"/>
    </source>
</evidence>
<evidence type="ECO:0000313" key="6">
    <source>
        <dbReference type="EMBL" id="QQZ49529.1"/>
    </source>
</evidence>
<dbReference type="GO" id="GO:0044781">
    <property type="term" value="P:bacterial-type flagellum organization"/>
    <property type="evidence" value="ECO:0007669"/>
    <property type="project" value="UniProtKB-KW"/>
</dbReference>
<comment type="similarity">
    <text evidence="1">Belongs to the FlgD family.</text>
</comment>
<sequence length="52" mass="5651">MQSPAPPTTTQTGTKRLAESFDTFLNLLTTQLKNQDPLSPWTPTSSPSSSSR</sequence>
<protein>
    <recommendedName>
        <fullName evidence="2">Basal-body rod modification protein FlgD</fullName>
    </recommendedName>
</protein>
<name>A0A974P339_9CAUL</name>
<evidence type="ECO:0000256" key="4">
    <source>
        <dbReference type="ARBA" id="ARBA00024746"/>
    </source>
</evidence>
<dbReference type="Pfam" id="PF03963">
    <property type="entry name" value="FlgD"/>
    <property type="match status" value="1"/>
</dbReference>